<dbReference type="EMBL" id="GBXM01003905">
    <property type="protein sequence ID" value="JAI04673.1"/>
    <property type="molecule type" value="Transcribed_RNA"/>
</dbReference>
<proteinExistence type="predicted"/>
<dbReference type="AlphaFoldDB" id="A0A0E9XPI4"/>
<organism evidence="1">
    <name type="scientific">Anguilla anguilla</name>
    <name type="common">European freshwater eel</name>
    <name type="synonym">Muraena anguilla</name>
    <dbReference type="NCBI Taxonomy" id="7936"/>
    <lineage>
        <taxon>Eukaryota</taxon>
        <taxon>Metazoa</taxon>
        <taxon>Chordata</taxon>
        <taxon>Craniata</taxon>
        <taxon>Vertebrata</taxon>
        <taxon>Euteleostomi</taxon>
        <taxon>Actinopterygii</taxon>
        <taxon>Neopterygii</taxon>
        <taxon>Teleostei</taxon>
        <taxon>Anguilliformes</taxon>
        <taxon>Anguillidae</taxon>
        <taxon>Anguilla</taxon>
    </lineage>
</organism>
<protein>
    <submittedName>
        <fullName evidence="1">Uncharacterized protein</fullName>
    </submittedName>
</protein>
<reference evidence="1" key="2">
    <citation type="journal article" date="2015" name="Fish Shellfish Immunol.">
        <title>Early steps in the European eel (Anguilla anguilla)-Vibrio vulnificus interaction in the gills: Role of the RtxA13 toxin.</title>
        <authorList>
            <person name="Callol A."/>
            <person name="Pajuelo D."/>
            <person name="Ebbesson L."/>
            <person name="Teles M."/>
            <person name="MacKenzie S."/>
            <person name="Amaro C."/>
        </authorList>
    </citation>
    <scope>NUCLEOTIDE SEQUENCE</scope>
</reference>
<name>A0A0E9XPI4_ANGAN</name>
<reference evidence="1" key="1">
    <citation type="submission" date="2014-11" db="EMBL/GenBank/DDBJ databases">
        <authorList>
            <person name="Amaro Gonzalez C."/>
        </authorList>
    </citation>
    <scope>NUCLEOTIDE SEQUENCE</scope>
</reference>
<accession>A0A0E9XPI4</accession>
<sequence>MTKSLDPMGVSLKSKNCFVFSLFCSDYTYS</sequence>
<evidence type="ECO:0000313" key="1">
    <source>
        <dbReference type="EMBL" id="JAI04673.1"/>
    </source>
</evidence>